<accession>A0A327VIS4</accession>
<proteinExistence type="predicted"/>
<reference evidence="2 3" key="1">
    <citation type="submission" date="2018-06" db="EMBL/GenBank/DDBJ databases">
        <title>Genomic Encyclopedia of Archaeal and Bacterial Type Strains, Phase II (KMG-II): from individual species to whole genera.</title>
        <authorList>
            <person name="Goeker M."/>
        </authorList>
    </citation>
    <scope>NUCLEOTIDE SEQUENCE [LARGE SCALE GENOMIC DNA]</scope>
    <source>
        <strain evidence="2 3">DSM 29821</strain>
    </source>
</reference>
<evidence type="ECO:0008006" key="4">
    <source>
        <dbReference type="Google" id="ProtNLM"/>
    </source>
</evidence>
<dbReference type="OrthoDB" id="743724at2"/>
<sequence length="297" mass="33626">MKKLLFLLFFISVGKLAFAQQEPYFPDMRVWGLSLDSYARYIFSDTAFIRAMPSTKQAAVDTLFAGDNITVTDVTDKQLTIRGITGPWLRISYDKYGEQRTGYVWQGLISCTPMRRGDIKFIYGVERRADSTFINASKAKDTIPRFFIRLKVVQNGAIIAKSSVITPDDESAGYCTGKVMSGMGLTNVQQIVVLTFSGEACGIPTYDYYFAFTKDSQLVRFPDKTNIGDADAYYHSEEFTFPNEKGGQPDMVIWNMQTEEATDKVGKDGLYILKTTEKGKVTYIWDPENKRITKQKK</sequence>
<evidence type="ECO:0000313" key="2">
    <source>
        <dbReference type="EMBL" id="RAJ73754.1"/>
    </source>
</evidence>
<dbReference type="AlphaFoldDB" id="A0A327VIS4"/>
<dbReference type="RefSeq" id="WP_111595384.1">
    <property type="nucleotide sequence ID" value="NZ_QLMA01000012.1"/>
</dbReference>
<name>A0A327VIS4_9BACT</name>
<feature type="signal peptide" evidence="1">
    <location>
        <begin position="1"/>
        <end position="19"/>
    </location>
</feature>
<protein>
    <recommendedName>
        <fullName evidence="4">SH3 domain-containing protein</fullName>
    </recommendedName>
</protein>
<keyword evidence="3" id="KW-1185">Reference proteome</keyword>
<evidence type="ECO:0000256" key="1">
    <source>
        <dbReference type="SAM" id="SignalP"/>
    </source>
</evidence>
<keyword evidence="1" id="KW-0732">Signal</keyword>
<dbReference type="EMBL" id="QLMA01000012">
    <property type="protein sequence ID" value="RAJ73754.1"/>
    <property type="molecule type" value="Genomic_DNA"/>
</dbReference>
<organism evidence="2 3">
    <name type="scientific">Chitinophaga dinghuensis</name>
    <dbReference type="NCBI Taxonomy" id="1539050"/>
    <lineage>
        <taxon>Bacteria</taxon>
        <taxon>Pseudomonadati</taxon>
        <taxon>Bacteroidota</taxon>
        <taxon>Chitinophagia</taxon>
        <taxon>Chitinophagales</taxon>
        <taxon>Chitinophagaceae</taxon>
        <taxon>Chitinophaga</taxon>
    </lineage>
</organism>
<feature type="chain" id="PRO_5016464909" description="SH3 domain-containing protein" evidence="1">
    <location>
        <begin position="20"/>
        <end position="297"/>
    </location>
</feature>
<evidence type="ECO:0000313" key="3">
    <source>
        <dbReference type="Proteomes" id="UP000249819"/>
    </source>
</evidence>
<dbReference type="Gene3D" id="2.30.30.40">
    <property type="entry name" value="SH3 Domains"/>
    <property type="match status" value="1"/>
</dbReference>
<gene>
    <name evidence="2" type="ORF">CLV59_11295</name>
</gene>
<comment type="caution">
    <text evidence="2">The sequence shown here is derived from an EMBL/GenBank/DDBJ whole genome shotgun (WGS) entry which is preliminary data.</text>
</comment>
<dbReference type="Proteomes" id="UP000249819">
    <property type="component" value="Unassembled WGS sequence"/>
</dbReference>